<accession>A0A850QU83</accession>
<evidence type="ECO:0000259" key="9">
    <source>
        <dbReference type="PROSITE" id="PS52029"/>
    </source>
</evidence>
<dbReference type="GO" id="GO:0009252">
    <property type="term" value="P:peptidoglycan biosynthetic process"/>
    <property type="evidence" value="ECO:0007669"/>
    <property type="project" value="UniProtKB-UniPathway"/>
</dbReference>
<dbReference type="InterPro" id="IPR045380">
    <property type="entry name" value="LD_TPept_scaffold_dom"/>
</dbReference>
<comment type="similarity">
    <text evidence="2">Belongs to the YkuD family.</text>
</comment>
<organism evidence="10 11">
    <name type="scientific">Photobacterium damselae subsp. damselae</name>
    <name type="common">Listonella damsela</name>
    <dbReference type="NCBI Taxonomy" id="85581"/>
    <lineage>
        <taxon>Bacteria</taxon>
        <taxon>Pseudomonadati</taxon>
        <taxon>Pseudomonadota</taxon>
        <taxon>Gammaproteobacteria</taxon>
        <taxon>Vibrionales</taxon>
        <taxon>Vibrionaceae</taxon>
        <taxon>Photobacterium</taxon>
    </lineage>
</organism>
<feature type="signal peptide" evidence="8">
    <location>
        <begin position="1"/>
        <end position="24"/>
    </location>
</feature>
<evidence type="ECO:0000256" key="8">
    <source>
        <dbReference type="SAM" id="SignalP"/>
    </source>
</evidence>
<comment type="caution">
    <text evidence="10">The sequence shown here is derived from an EMBL/GenBank/DDBJ whole genome shotgun (WGS) entry which is preliminary data.</text>
</comment>
<dbReference type="EMBL" id="JABXOR010000525">
    <property type="protein sequence ID" value="NVP00210.1"/>
    <property type="molecule type" value="Genomic_DNA"/>
</dbReference>
<dbReference type="Pfam" id="PF03734">
    <property type="entry name" value="YkuD"/>
    <property type="match status" value="1"/>
</dbReference>
<evidence type="ECO:0000256" key="2">
    <source>
        <dbReference type="ARBA" id="ARBA00005992"/>
    </source>
</evidence>
<dbReference type="SUPFAM" id="SSF141523">
    <property type="entry name" value="L,D-transpeptidase catalytic domain-like"/>
    <property type="match status" value="1"/>
</dbReference>
<feature type="domain" description="L,D-TPase catalytic" evidence="9">
    <location>
        <begin position="343"/>
        <end position="520"/>
    </location>
</feature>
<feature type="active site" description="Nucleophile" evidence="7">
    <location>
        <position position="496"/>
    </location>
</feature>
<keyword evidence="4 7" id="KW-0133">Cell shape</keyword>
<dbReference type="Proteomes" id="UP000533429">
    <property type="component" value="Unassembled WGS sequence"/>
</dbReference>
<evidence type="ECO:0000313" key="11">
    <source>
        <dbReference type="Proteomes" id="UP000533429"/>
    </source>
</evidence>
<dbReference type="GO" id="GO:0016740">
    <property type="term" value="F:transferase activity"/>
    <property type="evidence" value="ECO:0007669"/>
    <property type="project" value="UniProtKB-KW"/>
</dbReference>
<gene>
    <name evidence="10" type="ORF">HWA77_08320</name>
</gene>
<dbReference type="PROSITE" id="PS51257">
    <property type="entry name" value="PROKAR_LIPOPROTEIN"/>
    <property type="match status" value="1"/>
</dbReference>
<dbReference type="Gene3D" id="1.10.101.10">
    <property type="entry name" value="PGBD-like superfamily/PGBD"/>
    <property type="match status" value="1"/>
</dbReference>
<dbReference type="InterPro" id="IPR002477">
    <property type="entry name" value="Peptidoglycan-bd-like"/>
</dbReference>
<evidence type="ECO:0000256" key="4">
    <source>
        <dbReference type="ARBA" id="ARBA00022960"/>
    </source>
</evidence>
<evidence type="ECO:0000256" key="5">
    <source>
        <dbReference type="ARBA" id="ARBA00022984"/>
    </source>
</evidence>
<dbReference type="GO" id="GO:0004180">
    <property type="term" value="F:carboxypeptidase activity"/>
    <property type="evidence" value="ECO:0007669"/>
    <property type="project" value="UniProtKB-ARBA"/>
</dbReference>
<protein>
    <submittedName>
        <fullName evidence="10">L,D-transpeptidase family protein</fullName>
    </submittedName>
</protein>
<dbReference type="SUPFAM" id="SSF47090">
    <property type="entry name" value="PGBD-like"/>
    <property type="match status" value="1"/>
</dbReference>
<dbReference type="InterPro" id="IPR036366">
    <property type="entry name" value="PGBDSf"/>
</dbReference>
<dbReference type="CDD" id="cd16913">
    <property type="entry name" value="YkuD_like"/>
    <property type="match status" value="1"/>
</dbReference>
<dbReference type="GO" id="GO:0071555">
    <property type="term" value="P:cell wall organization"/>
    <property type="evidence" value="ECO:0007669"/>
    <property type="project" value="UniProtKB-UniRule"/>
</dbReference>
<dbReference type="InterPro" id="IPR005490">
    <property type="entry name" value="LD_TPept_cat_dom"/>
</dbReference>
<dbReference type="PANTHER" id="PTHR41533">
    <property type="entry name" value="L,D-TRANSPEPTIDASE HI_1667-RELATED"/>
    <property type="match status" value="1"/>
</dbReference>
<reference evidence="10 11" key="1">
    <citation type="submission" date="2020-06" db="EMBL/GenBank/DDBJ databases">
        <title>Photobacterium damselae subsp. damselae comparative genomics.</title>
        <authorList>
            <person name="Osorio C.R."/>
        </authorList>
    </citation>
    <scope>NUCLEOTIDE SEQUENCE [LARGE SCALE GENOMIC DNA]</scope>
    <source>
        <strain evidence="10 11">TW250/03</strain>
    </source>
</reference>
<dbReference type="GO" id="GO:0008360">
    <property type="term" value="P:regulation of cell shape"/>
    <property type="evidence" value="ECO:0007669"/>
    <property type="project" value="UniProtKB-UniRule"/>
</dbReference>
<dbReference type="InterPro" id="IPR038063">
    <property type="entry name" value="Transpep_catalytic_dom"/>
</dbReference>
<keyword evidence="8" id="KW-0732">Signal</keyword>
<keyword evidence="6 7" id="KW-0961">Cell wall biogenesis/degradation</keyword>
<evidence type="ECO:0000256" key="6">
    <source>
        <dbReference type="ARBA" id="ARBA00023316"/>
    </source>
</evidence>
<dbReference type="InterPro" id="IPR036365">
    <property type="entry name" value="PGBD-like_sf"/>
</dbReference>
<comment type="pathway">
    <text evidence="1 7">Cell wall biogenesis; peptidoglycan biosynthesis.</text>
</comment>
<dbReference type="PANTHER" id="PTHR41533:SF1">
    <property type="entry name" value="L,D-TRANSPEPTIDASE YCBB-RELATED"/>
    <property type="match status" value="1"/>
</dbReference>
<dbReference type="PROSITE" id="PS52029">
    <property type="entry name" value="LD_TPASE"/>
    <property type="match status" value="1"/>
</dbReference>
<proteinExistence type="inferred from homology"/>
<dbReference type="Gene3D" id="2.40.440.10">
    <property type="entry name" value="L,D-transpeptidase catalytic domain-like"/>
    <property type="match status" value="1"/>
</dbReference>
<sequence>MMKTFSTLSLCIVCTLGYSCQIHAYHLDIEPFPLEQKNAMDNAMHIEIAQLYDPSRDVGSTQLDHYFNPKYQAALDWVKDIPSIQSVISYPDKLAEIYYTNGYQPYWSSKEAIEALLANLKVFEIAKISPDLTKRYTKIMQLKNTQDWKQIDLLATDTMLALLSFYQYSKHEQREWLFGGKMKWPLPLPSHHEVESFLTASETAQIVKYISSLQGNNEQYTSNIKALEKLTQLSHKRWPIFHVANKVSLGNPLPNAKNLITILEMLGDLPSYQAEQMLTENLDYLSPTLIEAVKSFQQRHGLSPDGVIGPNTLYWLSKSPQERLRVVALNTLRLSLWPDEQPNQIVVNIPAYELTARLNNQSVMTSKVIVGRPSRNTPMMDSTITSVVFNPYWNVPTSIMRKDILPKVKRNPSYLTRNRYEILSSWSNPARISVNAINWRGVNPKTFPYRLRQKPGNKNALGRFKFNIPNDYAIYLHDTSSKRLFNKSDRALSSGCVRVEYAKGLAQLLLEYSGVSDKRFIQYSSRTRTKTVVLKNKIPVHLIYQTAWAEGNGLIYYRDDIYHYDKMGGASQNGKLYITAYNY</sequence>
<dbReference type="Pfam" id="PF20142">
    <property type="entry name" value="Scaffold"/>
    <property type="match status" value="1"/>
</dbReference>
<evidence type="ECO:0000256" key="7">
    <source>
        <dbReference type="PROSITE-ProRule" id="PRU01373"/>
    </source>
</evidence>
<feature type="chain" id="PRO_5033068613" evidence="8">
    <location>
        <begin position="25"/>
        <end position="583"/>
    </location>
</feature>
<dbReference type="InterPro" id="IPR052905">
    <property type="entry name" value="LD-transpeptidase_YkuD-like"/>
</dbReference>
<evidence type="ECO:0000313" key="10">
    <source>
        <dbReference type="EMBL" id="NVP00210.1"/>
    </source>
</evidence>
<feature type="active site" description="Proton donor/acceptor" evidence="7">
    <location>
        <position position="477"/>
    </location>
</feature>
<name>A0A850QU83_PHODD</name>
<keyword evidence="5 7" id="KW-0573">Peptidoglycan synthesis</keyword>
<evidence type="ECO:0000256" key="1">
    <source>
        <dbReference type="ARBA" id="ARBA00004752"/>
    </source>
</evidence>
<evidence type="ECO:0000256" key="3">
    <source>
        <dbReference type="ARBA" id="ARBA00022679"/>
    </source>
</evidence>
<dbReference type="Pfam" id="PF01471">
    <property type="entry name" value="PG_binding_1"/>
    <property type="match status" value="1"/>
</dbReference>
<dbReference type="UniPathway" id="UPA00219"/>
<dbReference type="AlphaFoldDB" id="A0A850QU83"/>
<keyword evidence="3" id="KW-0808">Transferase</keyword>